<protein>
    <submittedName>
        <fullName evidence="3">Helix-hairpin-helix motif</fullName>
    </submittedName>
</protein>
<dbReference type="GO" id="GO:0006281">
    <property type="term" value="P:DNA repair"/>
    <property type="evidence" value="ECO:0007669"/>
    <property type="project" value="InterPro"/>
</dbReference>
<dbReference type="GO" id="GO:0015627">
    <property type="term" value="C:type II protein secretion system complex"/>
    <property type="evidence" value="ECO:0007669"/>
    <property type="project" value="TreeGrafter"/>
</dbReference>
<dbReference type="InterPro" id="IPR003583">
    <property type="entry name" value="Hlx-hairpin-Hlx_DNA-bd_motif"/>
</dbReference>
<keyword evidence="1" id="KW-0472">Membrane</keyword>
<dbReference type="InterPro" id="IPR010994">
    <property type="entry name" value="RuvA_2-like"/>
</dbReference>
<dbReference type="GO" id="GO:0003677">
    <property type="term" value="F:DNA binding"/>
    <property type="evidence" value="ECO:0007669"/>
    <property type="project" value="InterPro"/>
</dbReference>
<dbReference type="SMART" id="SM00278">
    <property type="entry name" value="HhH1"/>
    <property type="match status" value="2"/>
</dbReference>
<feature type="transmembrane region" description="Helical" evidence="1">
    <location>
        <begin position="65"/>
        <end position="87"/>
    </location>
</feature>
<dbReference type="PANTHER" id="PTHR21180">
    <property type="entry name" value="ENDONUCLEASE/EXONUCLEASE/PHOSPHATASE FAMILY DOMAIN-CONTAINING PROTEIN 1"/>
    <property type="match status" value="1"/>
</dbReference>
<dbReference type="Gene3D" id="3.10.560.10">
    <property type="entry name" value="Outer membrane lipoprotein wza domain like"/>
    <property type="match status" value="1"/>
</dbReference>
<dbReference type="EMBL" id="FJNE01000001">
    <property type="protein sequence ID" value="CZQ82408.1"/>
    <property type="molecule type" value="Genomic_DNA"/>
</dbReference>
<dbReference type="GO" id="GO:0015628">
    <property type="term" value="P:protein secretion by the type II secretion system"/>
    <property type="evidence" value="ECO:0007669"/>
    <property type="project" value="TreeGrafter"/>
</dbReference>
<name>A0A143Y879_9LACT</name>
<organism evidence="3 4">
    <name type="scientific">Trichococcus palustris</name>
    <dbReference type="NCBI Taxonomy" id="140314"/>
    <lineage>
        <taxon>Bacteria</taxon>
        <taxon>Bacillati</taxon>
        <taxon>Bacillota</taxon>
        <taxon>Bacilli</taxon>
        <taxon>Lactobacillales</taxon>
        <taxon>Carnobacteriaceae</taxon>
        <taxon>Trichococcus</taxon>
    </lineage>
</organism>
<dbReference type="OrthoDB" id="9790239at2"/>
<dbReference type="STRING" id="140314.SAMN04488076_10324"/>
<keyword evidence="1" id="KW-1133">Transmembrane helix</keyword>
<dbReference type="Gene3D" id="1.10.150.310">
    <property type="entry name" value="Tex RuvX-like domain-like"/>
    <property type="match status" value="1"/>
</dbReference>
<keyword evidence="4" id="KW-1185">Reference proteome</keyword>
<dbReference type="PANTHER" id="PTHR21180:SF32">
    <property type="entry name" value="ENDONUCLEASE_EXONUCLEASE_PHOSPHATASE FAMILY DOMAIN-CONTAINING PROTEIN 1"/>
    <property type="match status" value="1"/>
</dbReference>
<dbReference type="Pfam" id="PF12836">
    <property type="entry name" value="HHH_3"/>
    <property type="match status" value="1"/>
</dbReference>
<dbReference type="InterPro" id="IPR019554">
    <property type="entry name" value="Soluble_ligand-bd"/>
</dbReference>
<sequence length="283" mass="30486">MSHCDIRVLDRLGHSVSLIRAERTRSAFLASVNEIIRLWRILEIGAERGDGLLFFKDWIRIHQKLALLLVTGVLLLFGILGFALLAMGSEGEDDAEELLLDQTYLAESGKKAVADTTASLPGEGIDSGTDVIVVVDIKGAVQNPGVYQGDENMRVVDMIALAGGLLETADDRAVNLAQRITDQMVIYIPTIGEDPGTVADGNEVSQQYTGTEGETGSEKVNINTADAAQLQTLTGIGEKKAELIIAYRKENGSFQTIEDIMEVSGIGEKTFEGFKEAITVGSK</sequence>
<feature type="domain" description="Helix-hairpin-helix DNA-binding motif class 1" evidence="2">
    <location>
        <begin position="228"/>
        <end position="247"/>
    </location>
</feature>
<dbReference type="Pfam" id="PF10531">
    <property type="entry name" value="SLBB"/>
    <property type="match status" value="1"/>
</dbReference>
<accession>A0A143Y879</accession>
<dbReference type="Proteomes" id="UP000242754">
    <property type="component" value="Unassembled WGS sequence"/>
</dbReference>
<reference evidence="3 4" key="1">
    <citation type="submission" date="2016-02" db="EMBL/GenBank/DDBJ databases">
        <authorList>
            <person name="Wen L."/>
            <person name="He K."/>
            <person name="Yang H."/>
        </authorList>
    </citation>
    <scope>NUCLEOTIDE SEQUENCE [LARGE SCALE GENOMIC DNA]</scope>
    <source>
        <strain evidence="3">Trichococcus palustris</strain>
    </source>
</reference>
<dbReference type="AlphaFoldDB" id="A0A143Y879"/>
<evidence type="ECO:0000259" key="2">
    <source>
        <dbReference type="SMART" id="SM00278"/>
    </source>
</evidence>
<dbReference type="InterPro" id="IPR004509">
    <property type="entry name" value="Competence_ComEA_HhH"/>
</dbReference>
<feature type="domain" description="Helix-hairpin-helix DNA-binding motif class 1" evidence="2">
    <location>
        <begin position="258"/>
        <end position="277"/>
    </location>
</feature>
<keyword evidence="1" id="KW-0812">Transmembrane</keyword>
<evidence type="ECO:0000256" key="1">
    <source>
        <dbReference type="SAM" id="Phobius"/>
    </source>
</evidence>
<evidence type="ECO:0000313" key="4">
    <source>
        <dbReference type="Proteomes" id="UP000242754"/>
    </source>
</evidence>
<dbReference type="SUPFAM" id="SSF47781">
    <property type="entry name" value="RuvA domain 2-like"/>
    <property type="match status" value="1"/>
</dbReference>
<dbReference type="InterPro" id="IPR051675">
    <property type="entry name" value="Endo/Exo/Phosphatase_dom_1"/>
</dbReference>
<evidence type="ECO:0000313" key="3">
    <source>
        <dbReference type="EMBL" id="CZQ82408.1"/>
    </source>
</evidence>
<proteinExistence type="predicted"/>
<dbReference type="NCBIfam" id="TIGR00426">
    <property type="entry name" value="competence protein ComEA helix-hairpin-helix repeat region"/>
    <property type="match status" value="1"/>
</dbReference>
<gene>
    <name evidence="3" type="ORF">Tpal_316</name>
</gene>